<dbReference type="InParanoid" id="A0A1Y2DYZ2"/>
<keyword evidence="2" id="KW-1185">Reference proteome</keyword>
<organism evidence="1 2">
    <name type="scientific">Pseudomassariella vexata</name>
    <dbReference type="NCBI Taxonomy" id="1141098"/>
    <lineage>
        <taxon>Eukaryota</taxon>
        <taxon>Fungi</taxon>
        <taxon>Dikarya</taxon>
        <taxon>Ascomycota</taxon>
        <taxon>Pezizomycotina</taxon>
        <taxon>Sordariomycetes</taxon>
        <taxon>Xylariomycetidae</taxon>
        <taxon>Amphisphaeriales</taxon>
        <taxon>Pseudomassariaceae</taxon>
        <taxon>Pseudomassariella</taxon>
    </lineage>
</organism>
<dbReference type="RefSeq" id="XP_040715926.1">
    <property type="nucleotide sequence ID" value="XM_040860365.1"/>
</dbReference>
<reference evidence="1 2" key="1">
    <citation type="submission" date="2016-07" db="EMBL/GenBank/DDBJ databases">
        <title>Pervasive Adenine N6-methylation of Active Genes in Fungi.</title>
        <authorList>
            <consortium name="DOE Joint Genome Institute"/>
            <person name="Mondo S.J."/>
            <person name="Dannebaum R.O."/>
            <person name="Kuo R.C."/>
            <person name="Labutti K."/>
            <person name="Haridas S."/>
            <person name="Kuo A."/>
            <person name="Salamov A."/>
            <person name="Ahrendt S.R."/>
            <person name="Lipzen A."/>
            <person name="Sullivan W."/>
            <person name="Andreopoulos W.B."/>
            <person name="Clum A."/>
            <person name="Lindquist E."/>
            <person name="Daum C."/>
            <person name="Ramamoorthy G.K."/>
            <person name="Gryganskyi A."/>
            <person name="Culley D."/>
            <person name="Magnuson J.K."/>
            <person name="James T.Y."/>
            <person name="O'Malley M.A."/>
            <person name="Stajich J.E."/>
            <person name="Spatafora J.W."/>
            <person name="Visel A."/>
            <person name="Grigoriev I.V."/>
        </authorList>
    </citation>
    <scope>NUCLEOTIDE SEQUENCE [LARGE SCALE GENOMIC DNA]</scope>
    <source>
        <strain evidence="1 2">CBS 129021</strain>
    </source>
</reference>
<protein>
    <submittedName>
        <fullName evidence="1">Uncharacterized protein</fullName>
    </submittedName>
</protein>
<evidence type="ECO:0000313" key="1">
    <source>
        <dbReference type="EMBL" id="ORY64512.1"/>
    </source>
</evidence>
<dbReference type="AlphaFoldDB" id="A0A1Y2DYZ2"/>
<accession>A0A1Y2DYZ2</accession>
<evidence type="ECO:0000313" key="2">
    <source>
        <dbReference type="Proteomes" id="UP000193689"/>
    </source>
</evidence>
<dbReference type="Proteomes" id="UP000193689">
    <property type="component" value="Unassembled WGS sequence"/>
</dbReference>
<proteinExistence type="predicted"/>
<name>A0A1Y2DYZ2_9PEZI</name>
<comment type="caution">
    <text evidence="1">The sequence shown here is derived from an EMBL/GenBank/DDBJ whole genome shotgun (WGS) entry which is preliminary data.</text>
</comment>
<sequence>MPTVSACACGRIPATPLPSSWVRKSEKGVEQEEQRDSYQIVTIWRRRTPLSLIEDRKPTGQRLGTKPPSLLLCRRRRKAVFCLIMQVKKIIFLLPYPTNGSSSWNCSGCPEVSKIEFGRMGALLRLEDWAKVGSRGEGEVGFVNFDRPCKPLFDNLFAHDDVGILLGICQSWIVQIINIADYWGHDVRACGDIDHFAF</sequence>
<gene>
    <name evidence="1" type="ORF">BCR38DRAFT_435334</name>
</gene>
<dbReference type="EMBL" id="MCFJ01000007">
    <property type="protein sequence ID" value="ORY64512.1"/>
    <property type="molecule type" value="Genomic_DNA"/>
</dbReference>
<dbReference type="GeneID" id="63776577"/>